<evidence type="ECO:0000313" key="10">
    <source>
        <dbReference type="Proteomes" id="UP000187406"/>
    </source>
</evidence>
<proteinExistence type="inferred from homology"/>
<comment type="subcellular location">
    <subcellularLocation>
        <location evidence="1">Cell membrane</location>
        <topology evidence="1">Single-pass membrane protein</topology>
    </subcellularLocation>
</comment>
<dbReference type="PANTHER" id="PTHR43670:SF130">
    <property type="entry name" value="INACTIVE PROTEIN RESTRICTED TEV MOVEMENT 2-LIKE"/>
    <property type="match status" value="1"/>
</dbReference>
<gene>
    <name evidence="9" type="ORF">CFOL_v3_17316</name>
</gene>
<feature type="domain" description="SHSP" evidence="8">
    <location>
        <begin position="15"/>
        <end position="120"/>
    </location>
</feature>
<dbReference type="Gene3D" id="2.60.40.790">
    <property type="match status" value="1"/>
</dbReference>
<dbReference type="Proteomes" id="UP000187406">
    <property type="component" value="Unassembled WGS sequence"/>
</dbReference>
<dbReference type="PROSITE" id="PS01031">
    <property type="entry name" value="SHSP"/>
    <property type="match status" value="1"/>
</dbReference>
<dbReference type="CDD" id="cd06464">
    <property type="entry name" value="ACD_sHsps-like"/>
    <property type="match status" value="1"/>
</dbReference>
<dbReference type="PANTHER" id="PTHR43670">
    <property type="entry name" value="HEAT SHOCK PROTEIN 26"/>
    <property type="match status" value="1"/>
</dbReference>
<reference evidence="10" key="1">
    <citation type="submission" date="2016-04" db="EMBL/GenBank/DDBJ databases">
        <title>Cephalotus genome sequencing.</title>
        <authorList>
            <person name="Fukushima K."/>
            <person name="Hasebe M."/>
            <person name="Fang X."/>
        </authorList>
    </citation>
    <scope>NUCLEOTIDE SEQUENCE [LARGE SCALE GENOMIC DNA]</scope>
    <source>
        <strain evidence="10">cv. St1</strain>
    </source>
</reference>
<dbReference type="GO" id="GO:0034605">
    <property type="term" value="P:cellular response to heat"/>
    <property type="evidence" value="ECO:0007669"/>
    <property type="project" value="TreeGrafter"/>
</dbReference>
<name>A0A1Q3C1C8_CEPFO</name>
<keyword evidence="10" id="KW-1185">Reference proteome</keyword>
<accession>A0A1Q3C1C8</accession>
<keyword evidence="7" id="KW-0812">Transmembrane</keyword>
<keyword evidence="2" id="KW-1003">Cell membrane</keyword>
<protein>
    <submittedName>
        <fullName evidence="9">HSP20 domain-containing protein</fullName>
    </submittedName>
</protein>
<feature type="transmembrane region" description="Helical" evidence="7">
    <location>
        <begin position="190"/>
        <end position="209"/>
    </location>
</feature>
<evidence type="ECO:0000259" key="8">
    <source>
        <dbReference type="PROSITE" id="PS01031"/>
    </source>
</evidence>
<organism evidence="9 10">
    <name type="scientific">Cephalotus follicularis</name>
    <name type="common">Albany pitcher plant</name>
    <dbReference type="NCBI Taxonomy" id="3775"/>
    <lineage>
        <taxon>Eukaryota</taxon>
        <taxon>Viridiplantae</taxon>
        <taxon>Streptophyta</taxon>
        <taxon>Embryophyta</taxon>
        <taxon>Tracheophyta</taxon>
        <taxon>Spermatophyta</taxon>
        <taxon>Magnoliopsida</taxon>
        <taxon>eudicotyledons</taxon>
        <taxon>Gunneridae</taxon>
        <taxon>Pentapetalae</taxon>
        <taxon>rosids</taxon>
        <taxon>fabids</taxon>
        <taxon>Oxalidales</taxon>
        <taxon>Cephalotaceae</taxon>
        <taxon>Cephalotus</taxon>
    </lineage>
</organism>
<evidence type="ECO:0000256" key="1">
    <source>
        <dbReference type="ARBA" id="ARBA00004162"/>
    </source>
</evidence>
<dbReference type="GO" id="GO:0005886">
    <property type="term" value="C:plasma membrane"/>
    <property type="evidence" value="ECO:0007669"/>
    <property type="project" value="UniProtKB-SubCell"/>
</dbReference>
<keyword evidence="7" id="KW-1133">Transmembrane helix</keyword>
<dbReference type="GO" id="GO:0006952">
    <property type="term" value="P:defense response"/>
    <property type="evidence" value="ECO:0007669"/>
    <property type="project" value="UniProtKB-KW"/>
</dbReference>
<evidence type="ECO:0000256" key="6">
    <source>
        <dbReference type="SAM" id="MobiDB-lite"/>
    </source>
</evidence>
<dbReference type="InterPro" id="IPR008978">
    <property type="entry name" value="HSP20-like_chaperone"/>
</dbReference>
<evidence type="ECO:0000256" key="4">
    <source>
        <dbReference type="PROSITE-ProRule" id="PRU00285"/>
    </source>
</evidence>
<feature type="region of interest" description="Disordered" evidence="6">
    <location>
        <begin position="134"/>
        <end position="158"/>
    </location>
</feature>
<evidence type="ECO:0000256" key="5">
    <source>
        <dbReference type="RuleBase" id="RU003616"/>
    </source>
</evidence>
<keyword evidence="7" id="KW-0472">Membrane</keyword>
<evidence type="ECO:0000256" key="7">
    <source>
        <dbReference type="SAM" id="Phobius"/>
    </source>
</evidence>
<keyword evidence="3" id="KW-0611">Plant defense</keyword>
<dbReference type="InterPro" id="IPR002068">
    <property type="entry name" value="A-crystallin/Hsp20_dom"/>
</dbReference>
<dbReference type="STRING" id="3775.A0A1Q3C1C8"/>
<dbReference type="SUPFAM" id="SSF49764">
    <property type="entry name" value="HSP20-like chaperones"/>
    <property type="match status" value="1"/>
</dbReference>
<dbReference type="AlphaFoldDB" id="A0A1Q3C1C8"/>
<sequence length="214" mass="24249">MANVRGTRGTGSRGPNVQQFVPSSAWTEDSNGHYLLVDLPDFKKEEVKLQLDSSGHLTVSGERLVKDNKYVCFEQSFQVPQNSDLDKITGTFDGEILYVTVPKHVAEIKEEPENKDENVNSILEENVVHENVEKDDDKHGNDHAFNHEENKGNKEKKSHIESFHTEFLKKWGKEATQLERVMKMLKKNKGIILIAMIAFSLGVLVARKFNDASI</sequence>
<dbReference type="Pfam" id="PF00011">
    <property type="entry name" value="HSP20"/>
    <property type="match status" value="1"/>
</dbReference>
<evidence type="ECO:0000313" key="9">
    <source>
        <dbReference type="EMBL" id="GAV73833.1"/>
    </source>
</evidence>
<dbReference type="OrthoDB" id="1431247at2759"/>
<comment type="similarity">
    <text evidence="4 5">Belongs to the small heat shock protein (HSP20) family.</text>
</comment>
<evidence type="ECO:0000256" key="2">
    <source>
        <dbReference type="ARBA" id="ARBA00022475"/>
    </source>
</evidence>
<comment type="caution">
    <text evidence="9">The sequence shown here is derived from an EMBL/GenBank/DDBJ whole genome shotgun (WGS) entry which is preliminary data.</text>
</comment>
<dbReference type="InParanoid" id="A0A1Q3C1C8"/>
<dbReference type="EMBL" id="BDDD01001154">
    <property type="protein sequence ID" value="GAV73833.1"/>
    <property type="molecule type" value="Genomic_DNA"/>
</dbReference>
<evidence type="ECO:0000256" key="3">
    <source>
        <dbReference type="ARBA" id="ARBA00022821"/>
    </source>
</evidence>